<evidence type="ECO:0000313" key="1">
    <source>
        <dbReference type="EMBL" id="KAF0918155.1"/>
    </source>
</evidence>
<accession>A0A6G1DZ45</accession>
<name>A0A6G1DZ45_9ORYZ</name>
<reference evidence="1 2" key="1">
    <citation type="submission" date="2019-11" db="EMBL/GenBank/DDBJ databases">
        <title>Whole genome sequence of Oryza granulata.</title>
        <authorList>
            <person name="Li W."/>
        </authorList>
    </citation>
    <scope>NUCLEOTIDE SEQUENCE [LARGE SCALE GENOMIC DNA]</scope>
    <source>
        <strain evidence="2">cv. Menghai</strain>
        <tissue evidence="1">Leaf</tissue>
    </source>
</reference>
<keyword evidence="2" id="KW-1185">Reference proteome</keyword>
<sequence>MVLEGWSERRILERLIVERIVEAITVALRHRRALPGGDEALTACYWWTQIDLVLINVARESFYTGG</sequence>
<gene>
    <name evidence="1" type="ORF">E2562_022722</name>
</gene>
<evidence type="ECO:0000313" key="2">
    <source>
        <dbReference type="Proteomes" id="UP000479710"/>
    </source>
</evidence>
<dbReference type="AlphaFoldDB" id="A0A6G1DZ45"/>
<dbReference type="EMBL" id="SPHZ02000005">
    <property type="protein sequence ID" value="KAF0918155.1"/>
    <property type="molecule type" value="Genomic_DNA"/>
</dbReference>
<organism evidence="1 2">
    <name type="scientific">Oryza meyeriana var. granulata</name>
    <dbReference type="NCBI Taxonomy" id="110450"/>
    <lineage>
        <taxon>Eukaryota</taxon>
        <taxon>Viridiplantae</taxon>
        <taxon>Streptophyta</taxon>
        <taxon>Embryophyta</taxon>
        <taxon>Tracheophyta</taxon>
        <taxon>Spermatophyta</taxon>
        <taxon>Magnoliopsida</taxon>
        <taxon>Liliopsida</taxon>
        <taxon>Poales</taxon>
        <taxon>Poaceae</taxon>
        <taxon>BOP clade</taxon>
        <taxon>Oryzoideae</taxon>
        <taxon>Oryzeae</taxon>
        <taxon>Oryzinae</taxon>
        <taxon>Oryza</taxon>
        <taxon>Oryza meyeriana</taxon>
    </lineage>
</organism>
<comment type="caution">
    <text evidence="1">The sequence shown here is derived from an EMBL/GenBank/DDBJ whole genome shotgun (WGS) entry which is preliminary data.</text>
</comment>
<proteinExistence type="predicted"/>
<protein>
    <submittedName>
        <fullName evidence="1">Uncharacterized protein</fullName>
    </submittedName>
</protein>
<dbReference type="Proteomes" id="UP000479710">
    <property type="component" value="Unassembled WGS sequence"/>
</dbReference>